<dbReference type="EMBL" id="UINC01055332">
    <property type="protein sequence ID" value="SVB74083.1"/>
    <property type="molecule type" value="Genomic_DNA"/>
</dbReference>
<reference evidence="1" key="1">
    <citation type="submission" date="2018-05" db="EMBL/GenBank/DDBJ databases">
        <authorList>
            <person name="Lanie J.A."/>
            <person name="Ng W.-L."/>
            <person name="Kazmierczak K.M."/>
            <person name="Andrzejewski T.M."/>
            <person name="Davidsen T.M."/>
            <person name="Wayne K.J."/>
            <person name="Tettelin H."/>
            <person name="Glass J.I."/>
            <person name="Rusch D."/>
            <person name="Podicherti R."/>
            <person name="Tsui H.-C.T."/>
            <person name="Winkler M.E."/>
        </authorList>
    </citation>
    <scope>NUCLEOTIDE SEQUENCE</scope>
</reference>
<sequence length="50" mass="5577">AEFLLPLAIEEQRLNNQVEIDVIRSNESWIGVTNPEDLDAARSALAIIND</sequence>
<proteinExistence type="predicted"/>
<evidence type="ECO:0008006" key="2">
    <source>
        <dbReference type="Google" id="ProtNLM"/>
    </source>
</evidence>
<protein>
    <recommendedName>
        <fullName evidence="2">MobA-like NTP transferase domain-containing protein</fullName>
    </recommendedName>
</protein>
<dbReference type="AlphaFoldDB" id="A0A382GHG3"/>
<dbReference type="InterPro" id="IPR029044">
    <property type="entry name" value="Nucleotide-diphossugar_trans"/>
</dbReference>
<dbReference type="Gene3D" id="3.90.550.10">
    <property type="entry name" value="Spore Coat Polysaccharide Biosynthesis Protein SpsA, Chain A"/>
    <property type="match status" value="1"/>
</dbReference>
<accession>A0A382GHG3</accession>
<evidence type="ECO:0000313" key="1">
    <source>
        <dbReference type="EMBL" id="SVB74083.1"/>
    </source>
</evidence>
<gene>
    <name evidence="1" type="ORF">METZ01_LOCUS226937</name>
</gene>
<organism evidence="1">
    <name type="scientific">marine metagenome</name>
    <dbReference type="NCBI Taxonomy" id="408172"/>
    <lineage>
        <taxon>unclassified sequences</taxon>
        <taxon>metagenomes</taxon>
        <taxon>ecological metagenomes</taxon>
    </lineage>
</organism>
<feature type="non-terminal residue" evidence="1">
    <location>
        <position position="1"/>
    </location>
</feature>
<name>A0A382GHG3_9ZZZZ</name>